<dbReference type="AlphaFoldDB" id="A0A7K3M954"/>
<keyword evidence="1" id="KW-1133">Transmembrane helix</keyword>
<dbReference type="RefSeq" id="WP_162452181.1">
    <property type="nucleotide sequence ID" value="NZ_WLZY01000007.1"/>
</dbReference>
<protein>
    <submittedName>
        <fullName evidence="2">Uncharacterized protein</fullName>
    </submittedName>
</protein>
<feature type="transmembrane region" description="Helical" evidence="1">
    <location>
        <begin position="54"/>
        <end position="76"/>
    </location>
</feature>
<gene>
    <name evidence="2" type="ORF">F7O44_20760</name>
</gene>
<evidence type="ECO:0000313" key="3">
    <source>
        <dbReference type="Proteomes" id="UP000460435"/>
    </source>
</evidence>
<dbReference type="Proteomes" id="UP000460435">
    <property type="component" value="Unassembled WGS sequence"/>
</dbReference>
<reference evidence="2 3" key="1">
    <citation type="submission" date="2019-11" db="EMBL/GenBank/DDBJ databases">
        <authorList>
            <person name="Li X.-J."/>
            <person name="Feng X.-M."/>
        </authorList>
    </citation>
    <scope>NUCLEOTIDE SEQUENCE [LARGE SCALE GENOMIC DNA]</scope>
    <source>
        <strain evidence="2 3">XMNu-373</strain>
    </source>
</reference>
<evidence type="ECO:0000256" key="1">
    <source>
        <dbReference type="SAM" id="Phobius"/>
    </source>
</evidence>
<keyword evidence="1" id="KW-0472">Membrane</keyword>
<evidence type="ECO:0000313" key="2">
    <source>
        <dbReference type="EMBL" id="NDL59507.1"/>
    </source>
</evidence>
<keyword evidence="3" id="KW-1185">Reference proteome</keyword>
<accession>A0A7K3M954</accession>
<proteinExistence type="predicted"/>
<dbReference type="EMBL" id="WLZY01000007">
    <property type="protein sequence ID" value="NDL59507.1"/>
    <property type="molecule type" value="Genomic_DNA"/>
</dbReference>
<organism evidence="2 3">
    <name type="scientific">Phytoactinopolyspora mesophila</name>
    <dbReference type="NCBI Taxonomy" id="2650750"/>
    <lineage>
        <taxon>Bacteria</taxon>
        <taxon>Bacillati</taxon>
        <taxon>Actinomycetota</taxon>
        <taxon>Actinomycetes</taxon>
        <taxon>Jiangellales</taxon>
        <taxon>Jiangellaceae</taxon>
        <taxon>Phytoactinopolyspora</taxon>
    </lineage>
</organism>
<keyword evidence="1" id="KW-0812">Transmembrane</keyword>
<name>A0A7K3M954_9ACTN</name>
<comment type="caution">
    <text evidence="2">The sequence shown here is derived from an EMBL/GenBank/DDBJ whole genome shotgun (WGS) entry which is preliminary data.</text>
</comment>
<sequence>MIKWAGWLILLFPGVGHSLGALLETAPSHASAWFDGDGWHTDATEMTHAQATLWYTVGSFGIPFLLLGLLILWLAYRGITPPSFIAWGIAAWAAVATAAGGPSPLLVLFVAAALLLLGAKRAARHDQSDPEPAAA</sequence>
<feature type="transmembrane region" description="Helical" evidence="1">
    <location>
        <begin position="105"/>
        <end position="123"/>
    </location>
</feature>